<proteinExistence type="predicted"/>
<dbReference type="PROSITE" id="PS50103">
    <property type="entry name" value="ZF_C3H1"/>
    <property type="match status" value="2"/>
</dbReference>
<reference evidence="4" key="1">
    <citation type="journal article" date="2013" name="Nature">
        <title>Pan genome of the phytoplankton Emiliania underpins its global distribution.</title>
        <authorList>
            <person name="Read B.A."/>
            <person name="Kegel J."/>
            <person name="Klute M.J."/>
            <person name="Kuo A."/>
            <person name="Lefebvre S.C."/>
            <person name="Maumus F."/>
            <person name="Mayer C."/>
            <person name="Miller J."/>
            <person name="Monier A."/>
            <person name="Salamov A."/>
            <person name="Young J."/>
            <person name="Aguilar M."/>
            <person name="Claverie J.M."/>
            <person name="Frickenhaus S."/>
            <person name="Gonzalez K."/>
            <person name="Herman E.K."/>
            <person name="Lin Y.C."/>
            <person name="Napier J."/>
            <person name="Ogata H."/>
            <person name="Sarno A.F."/>
            <person name="Shmutz J."/>
            <person name="Schroeder D."/>
            <person name="de Vargas C."/>
            <person name="Verret F."/>
            <person name="von Dassow P."/>
            <person name="Valentin K."/>
            <person name="Van de Peer Y."/>
            <person name="Wheeler G."/>
            <person name="Dacks J.B."/>
            <person name="Delwiche C.F."/>
            <person name="Dyhrman S.T."/>
            <person name="Glockner G."/>
            <person name="John U."/>
            <person name="Richards T."/>
            <person name="Worden A.Z."/>
            <person name="Zhang X."/>
            <person name="Grigoriev I.V."/>
            <person name="Allen A.E."/>
            <person name="Bidle K."/>
            <person name="Borodovsky M."/>
            <person name="Bowler C."/>
            <person name="Brownlee C."/>
            <person name="Cock J.M."/>
            <person name="Elias M."/>
            <person name="Gladyshev V.N."/>
            <person name="Groth M."/>
            <person name="Guda C."/>
            <person name="Hadaegh A."/>
            <person name="Iglesias-Rodriguez M.D."/>
            <person name="Jenkins J."/>
            <person name="Jones B.M."/>
            <person name="Lawson T."/>
            <person name="Leese F."/>
            <person name="Lindquist E."/>
            <person name="Lobanov A."/>
            <person name="Lomsadze A."/>
            <person name="Malik S.B."/>
            <person name="Marsh M.E."/>
            <person name="Mackinder L."/>
            <person name="Mock T."/>
            <person name="Mueller-Roeber B."/>
            <person name="Pagarete A."/>
            <person name="Parker M."/>
            <person name="Probert I."/>
            <person name="Quesneville H."/>
            <person name="Raines C."/>
            <person name="Rensing S.A."/>
            <person name="Riano-Pachon D.M."/>
            <person name="Richier S."/>
            <person name="Rokitta S."/>
            <person name="Shiraiwa Y."/>
            <person name="Soanes D.M."/>
            <person name="van der Giezen M."/>
            <person name="Wahlund T.M."/>
            <person name="Williams B."/>
            <person name="Wilson W."/>
            <person name="Wolfe G."/>
            <person name="Wurch L.L."/>
        </authorList>
    </citation>
    <scope>NUCLEOTIDE SEQUENCE</scope>
</reference>
<feature type="domain" description="C3H1-type" evidence="2">
    <location>
        <begin position="100"/>
        <end position="127"/>
    </location>
</feature>
<dbReference type="EnsemblProtists" id="EOD19213">
    <property type="protein sequence ID" value="EOD19213"/>
    <property type="gene ID" value="EMIHUDRAFT_124001"/>
</dbReference>
<feature type="zinc finger region" description="C3H1-type" evidence="1">
    <location>
        <begin position="100"/>
        <end position="127"/>
    </location>
</feature>
<feature type="zinc finger region" description="C3H1-type" evidence="1">
    <location>
        <begin position="33"/>
        <end position="60"/>
    </location>
</feature>
<evidence type="ECO:0000313" key="3">
    <source>
        <dbReference type="EnsemblProtists" id="EOD19213"/>
    </source>
</evidence>
<feature type="domain" description="C3H1-type" evidence="2">
    <location>
        <begin position="33"/>
        <end position="60"/>
    </location>
</feature>
<dbReference type="KEGG" id="ehx:EMIHUDRAFT_124001"/>
<dbReference type="AlphaFoldDB" id="A0A0D3J6S8"/>
<dbReference type="SMART" id="SM00356">
    <property type="entry name" value="ZnF_C3H1"/>
    <property type="match status" value="2"/>
</dbReference>
<dbReference type="InterPro" id="IPR000571">
    <property type="entry name" value="Znf_CCCH"/>
</dbReference>
<dbReference type="GO" id="GO:0008270">
    <property type="term" value="F:zinc ion binding"/>
    <property type="evidence" value="ECO:0007669"/>
    <property type="project" value="UniProtKB-KW"/>
</dbReference>
<dbReference type="RefSeq" id="XP_005771642.1">
    <property type="nucleotide sequence ID" value="XM_005771585.1"/>
</dbReference>
<evidence type="ECO:0000259" key="2">
    <source>
        <dbReference type="PROSITE" id="PS50103"/>
    </source>
</evidence>
<dbReference type="eggNOG" id="ENOG502SE9S">
    <property type="taxonomic scope" value="Eukaryota"/>
</dbReference>
<evidence type="ECO:0000313" key="4">
    <source>
        <dbReference type="Proteomes" id="UP000013827"/>
    </source>
</evidence>
<dbReference type="Proteomes" id="UP000013827">
    <property type="component" value="Unassembled WGS sequence"/>
</dbReference>
<keyword evidence="4" id="KW-1185">Reference proteome</keyword>
<evidence type="ECO:0000256" key="1">
    <source>
        <dbReference type="PROSITE-ProRule" id="PRU00723"/>
    </source>
</evidence>
<organism evidence="3 4">
    <name type="scientific">Emiliania huxleyi (strain CCMP1516)</name>
    <dbReference type="NCBI Taxonomy" id="280463"/>
    <lineage>
        <taxon>Eukaryota</taxon>
        <taxon>Haptista</taxon>
        <taxon>Haptophyta</taxon>
        <taxon>Prymnesiophyceae</taxon>
        <taxon>Isochrysidales</taxon>
        <taxon>Noelaerhabdaceae</taxon>
        <taxon>Emiliania</taxon>
    </lineage>
</organism>
<keyword evidence="1" id="KW-0862">Zinc</keyword>
<dbReference type="Gene3D" id="4.10.1000.10">
    <property type="entry name" value="Zinc finger, CCCH-type"/>
    <property type="match status" value="2"/>
</dbReference>
<dbReference type="Pfam" id="PF14608">
    <property type="entry name" value="zf-CCCH_2"/>
    <property type="match status" value="5"/>
</dbReference>
<accession>A0A0D3J6S8</accession>
<keyword evidence="1" id="KW-0863">Zinc-finger</keyword>
<keyword evidence="1" id="KW-0479">Metal-binding</keyword>
<name>A0A0D3J6S8_EMIH1</name>
<dbReference type="GeneID" id="17264760"/>
<dbReference type="PaxDb" id="2903-EOD19213"/>
<sequence length="285" mass="29962">MPKKKPQLPLCTYGAACTRPGCIYRHTPKGAVRKSEIVCKPFLSGLCEFGSRCQNIHPGPEEADKLRRKQKKPQLPLCTYGAACTRPGCIYRHPPKGAVRKSEIVCKPFLSGLCEFGSRCQNIHPGPEEADKLRRKYALIACEWGSACKNRGCLYRHPAPVDTLAGTLAAASLGGGAKHAAAAAPVGGELAAPASGQRRMPLLAGGVWQEDLLETEAAAEAAEAAEAAGEEAAGADPPPAQPLDLLLCAECASDSAAGAIDPDDGLFYCDACWRAFEAEAAPPQA</sequence>
<dbReference type="HOGENOM" id="CLU_978585_0_0_1"/>
<protein>
    <recommendedName>
        <fullName evidence="2">C3H1-type domain-containing protein</fullName>
    </recommendedName>
</protein>
<reference evidence="3" key="2">
    <citation type="submission" date="2024-10" db="UniProtKB">
        <authorList>
            <consortium name="EnsemblProtists"/>
        </authorList>
    </citation>
    <scope>IDENTIFICATION</scope>
</reference>